<gene>
    <name evidence="1" type="ORF">TKK_011597</name>
</gene>
<proteinExistence type="predicted"/>
<sequence length="157" mass="17796">MVPAKVNHRYTIRFALAAPNASDKDVGIHALCVGTIAMPDKMRRNMRDLESSSLGPLRLTAQLACGSREKRALSSISLLLCSVSTRAPAARSGPVFRIRNQIGVFIYQCTRKYSCSWCCCKITGSWKNDQDIMYNIHWKFVNKFVNKINFIKCKYKL</sequence>
<dbReference type="EMBL" id="JBJJXI010000092">
    <property type="protein sequence ID" value="KAL3394612.1"/>
    <property type="molecule type" value="Genomic_DNA"/>
</dbReference>
<organism evidence="1 2">
    <name type="scientific">Trichogramma kaykai</name>
    <dbReference type="NCBI Taxonomy" id="54128"/>
    <lineage>
        <taxon>Eukaryota</taxon>
        <taxon>Metazoa</taxon>
        <taxon>Ecdysozoa</taxon>
        <taxon>Arthropoda</taxon>
        <taxon>Hexapoda</taxon>
        <taxon>Insecta</taxon>
        <taxon>Pterygota</taxon>
        <taxon>Neoptera</taxon>
        <taxon>Endopterygota</taxon>
        <taxon>Hymenoptera</taxon>
        <taxon>Apocrita</taxon>
        <taxon>Proctotrupomorpha</taxon>
        <taxon>Chalcidoidea</taxon>
        <taxon>Trichogrammatidae</taxon>
        <taxon>Trichogramma</taxon>
    </lineage>
</organism>
<protein>
    <submittedName>
        <fullName evidence="1">Uncharacterized protein</fullName>
    </submittedName>
</protein>
<name>A0ABD2WNI6_9HYME</name>
<keyword evidence="2" id="KW-1185">Reference proteome</keyword>
<dbReference type="AlphaFoldDB" id="A0ABD2WNI6"/>
<evidence type="ECO:0000313" key="2">
    <source>
        <dbReference type="Proteomes" id="UP001627154"/>
    </source>
</evidence>
<dbReference type="Proteomes" id="UP001627154">
    <property type="component" value="Unassembled WGS sequence"/>
</dbReference>
<reference evidence="1 2" key="1">
    <citation type="journal article" date="2024" name="bioRxiv">
        <title>A reference genome for Trichogramma kaykai: A tiny desert-dwelling parasitoid wasp with competing sex-ratio distorters.</title>
        <authorList>
            <person name="Culotta J."/>
            <person name="Lindsey A.R."/>
        </authorList>
    </citation>
    <scope>NUCLEOTIDE SEQUENCE [LARGE SCALE GENOMIC DNA]</scope>
    <source>
        <strain evidence="1 2">KSX58</strain>
    </source>
</reference>
<accession>A0ABD2WNI6</accession>
<comment type="caution">
    <text evidence="1">The sequence shown here is derived from an EMBL/GenBank/DDBJ whole genome shotgun (WGS) entry which is preliminary data.</text>
</comment>
<evidence type="ECO:0000313" key="1">
    <source>
        <dbReference type="EMBL" id="KAL3394612.1"/>
    </source>
</evidence>